<organism evidence="3 4">
    <name type="scientific">Letharia columbiana</name>
    <dbReference type="NCBI Taxonomy" id="112416"/>
    <lineage>
        <taxon>Eukaryota</taxon>
        <taxon>Fungi</taxon>
        <taxon>Dikarya</taxon>
        <taxon>Ascomycota</taxon>
        <taxon>Pezizomycotina</taxon>
        <taxon>Lecanoromycetes</taxon>
        <taxon>OSLEUM clade</taxon>
        <taxon>Lecanoromycetidae</taxon>
        <taxon>Lecanorales</taxon>
        <taxon>Lecanorineae</taxon>
        <taxon>Parmeliaceae</taxon>
        <taxon>Letharia</taxon>
    </lineage>
</organism>
<dbReference type="Proteomes" id="UP000578531">
    <property type="component" value="Unassembled WGS sequence"/>
</dbReference>
<accession>A0A8H6FRI0</accession>
<proteinExistence type="predicted"/>
<evidence type="ECO:0000313" key="4">
    <source>
        <dbReference type="Proteomes" id="UP000578531"/>
    </source>
</evidence>
<protein>
    <submittedName>
        <fullName evidence="3">Uncharacterized protein</fullName>
    </submittedName>
</protein>
<feature type="transmembrane region" description="Helical" evidence="2">
    <location>
        <begin position="66"/>
        <end position="90"/>
    </location>
</feature>
<feature type="compositionally biased region" description="Low complexity" evidence="1">
    <location>
        <begin position="18"/>
        <end position="32"/>
    </location>
</feature>
<reference evidence="3 4" key="1">
    <citation type="journal article" date="2020" name="Genomics">
        <title>Complete, high-quality genomes from long-read metagenomic sequencing of two wolf lichen thalli reveals enigmatic genome architecture.</title>
        <authorList>
            <person name="McKenzie S.K."/>
            <person name="Walston R.F."/>
            <person name="Allen J.L."/>
        </authorList>
    </citation>
    <scope>NUCLEOTIDE SEQUENCE [LARGE SCALE GENOMIC DNA]</scope>
    <source>
        <strain evidence="3">WasteWater2</strain>
    </source>
</reference>
<comment type="caution">
    <text evidence="3">The sequence shown here is derived from an EMBL/GenBank/DDBJ whole genome shotgun (WGS) entry which is preliminary data.</text>
</comment>
<feature type="region of interest" description="Disordered" evidence="1">
    <location>
        <begin position="1"/>
        <end position="61"/>
    </location>
</feature>
<keyword evidence="4" id="KW-1185">Reference proteome</keyword>
<sequence length="123" mass="13037">MATITIQPGDLADPKDLPFSSSGSEPRSSFEPAASEKPGDEEALLPPSPPSQQEDQHPPSASRAKLLLWMLANALATIGIVCTVGNRIVLTPQLIAEQLISNRDPRSSPTNPSSRQPSSNTPN</sequence>
<gene>
    <name evidence="3" type="ORF">HO173_008298</name>
</gene>
<feature type="region of interest" description="Disordered" evidence="1">
    <location>
        <begin position="99"/>
        <end position="123"/>
    </location>
</feature>
<keyword evidence="2" id="KW-0472">Membrane</keyword>
<keyword evidence="2" id="KW-0812">Transmembrane</keyword>
<keyword evidence="2" id="KW-1133">Transmembrane helix</keyword>
<feature type="compositionally biased region" description="Polar residues" evidence="1">
    <location>
        <begin position="107"/>
        <end position="123"/>
    </location>
</feature>
<evidence type="ECO:0000256" key="1">
    <source>
        <dbReference type="SAM" id="MobiDB-lite"/>
    </source>
</evidence>
<dbReference type="GeneID" id="59289954"/>
<evidence type="ECO:0000256" key="2">
    <source>
        <dbReference type="SAM" id="Phobius"/>
    </source>
</evidence>
<dbReference type="AlphaFoldDB" id="A0A8H6FRI0"/>
<name>A0A8H6FRI0_9LECA</name>
<dbReference type="RefSeq" id="XP_037162784.1">
    <property type="nucleotide sequence ID" value="XM_037310198.1"/>
</dbReference>
<evidence type="ECO:0000313" key="3">
    <source>
        <dbReference type="EMBL" id="KAF6233366.1"/>
    </source>
</evidence>
<dbReference type="EMBL" id="JACCJC010000038">
    <property type="protein sequence ID" value="KAF6233366.1"/>
    <property type="molecule type" value="Genomic_DNA"/>
</dbReference>